<dbReference type="InterPro" id="IPR035985">
    <property type="entry name" value="Ubiquitin-activating_enz"/>
</dbReference>
<keyword evidence="1" id="KW-0548">Nucleotidyltransferase</keyword>
<keyword evidence="1" id="KW-0808">Transferase</keyword>
<dbReference type="EMBL" id="UASN01000022">
    <property type="protein sequence ID" value="SQC18800.1"/>
    <property type="molecule type" value="Genomic_DNA"/>
</dbReference>
<gene>
    <name evidence="1" type="primary">thiF_2</name>
    <name evidence="1" type="ORF">NCTC9601_05585</name>
</gene>
<dbReference type="Proteomes" id="UP000251123">
    <property type="component" value="Unassembled WGS sequence"/>
</dbReference>
<reference evidence="1 2" key="1">
    <citation type="submission" date="2018-06" db="EMBL/GenBank/DDBJ databases">
        <authorList>
            <consortium name="Pathogen Informatics"/>
            <person name="Doyle S."/>
        </authorList>
    </citation>
    <scope>NUCLEOTIDE SEQUENCE [LARGE SCALE GENOMIC DNA]</scope>
    <source>
        <strain evidence="1 2">NCTC9601</strain>
    </source>
</reference>
<protein>
    <submittedName>
        <fullName evidence="1">Sulfur carrier protein adenylyltransferase ThiF</fullName>
        <ecNumber evidence="1">2.7.7.73</ecNumber>
    </submittedName>
</protein>
<dbReference type="GO" id="GO:0008641">
    <property type="term" value="F:ubiquitin-like modifier activating enzyme activity"/>
    <property type="evidence" value="ECO:0007669"/>
    <property type="project" value="InterPro"/>
</dbReference>
<evidence type="ECO:0000313" key="2">
    <source>
        <dbReference type="Proteomes" id="UP000251123"/>
    </source>
</evidence>
<dbReference type="SUPFAM" id="SSF69572">
    <property type="entry name" value="Activating enzymes of the ubiquitin-like proteins"/>
    <property type="match status" value="1"/>
</dbReference>
<dbReference type="AlphaFoldDB" id="A0A2X3F7Q9"/>
<name>A0A2X3F7Q9_KLEPN</name>
<organism evidence="1 2">
    <name type="scientific">Klebsiella pneumoniae</name>
    <dbReference type="NCBI Taxonomy" id="573"/>
    <lineage>
        <taxon>Bacteria</taxon>
        <taxon>Pseudomonadati</taxon>
        <taxon>Pseudomonadota</taxon>
        <taxon>Gammaproteobacteria</taxon>
        <taxon>Enterobacterales</taxon>
        <taxon>Enterobacteriaceae</taxon>
        <taxon>Klebsiella/Raoultella group</taxon>
        <taxon>Klebsiella</taxon>
        <taxon>Klebsiella pneumoniae complex</taxon>
    </lineage>
</organism>
<evidence type="ECO:0000313" key="1">
    <source>
        <dbReference type="EMBL" id="SQC18800.1"/>
    </source>
</evidence>
<sequence length="56" mass="6186">MMGTLQALETIKLLSGMATPRNTLRLFDARTSNWRALALQRSRSCPVCGGRHADLV</sequence>
<accession>A0A2X3F7Q9</accession>
<dbReference type="Gene3D" id="3.40.50.720">
    <property type="entry name" value="NAD(P)-binding Rossmann-like Domain"/>
    <property type="match status" value="1"/>
</dbReference>
<dbReference type="GO" id="GO:0016779">
    <property type="term" value="F:nucleotidyltransferase activity"/>
    <property type="evidence" value="ECO:0007669"/>
    <property type="project" value="UniProtKB-KW"/>
</dbReference>
<dbReference type="EC" id="2.7.7.73" evidence="1"/>
<proteinExistence type="predicted"/>